<dbReference type="EC" id="4.6.1.2" evidence="3 14"/>
<evidence type="ECO:0000256" key="5">
    <source>
        <dbReference type="ARBA" id="ARBA00022729"/>
    </source>
</evidence>
<evidence type="ECO:0000256" key="7">
    <source>
        <dbReference type="ARBA" id="ARBA00022989"/>
    </source>
</evidence>
<evidence type="ECO:0000256" key="1">
    <source>
        <dbReference type="ARBA" id="ARBA00001436"/>
    </source>
</evidence>
<name>A0A0K0FCD4_STRVS</name>
<dbReference type="Gene3D" id="1.10.510.10">
    <property type="entry name" value="Transferase(Phosphotransferase) domain 1"/>
    <property type="match status" value="1"/>
</dbReference>
<accession>A0A0K0FCD4</accession>
<dbReference type="SUPFAM" id="SSF55073">
    <property type="entry name" value="Nucleotide cyclase"/>
    <property type="match status" value="1"/>
</dbReference>
<evidence type="ECO:0000259" key="16">
    <source>
        <dbReference type="PROSITE" id="PS50011"/>
    </source>
</evidence>
<keyword evidence="5" id="KW-0732">Signal</keyword>
<keyword evidence="12 14" id="KW-0141">cGMP biosynthesis</keyword>
<dbReference type="GO" id="GO:0006935">
    <property type="term" value="P:chemotaxis"/>
    <property type="evidence" value="ECO:0007669"/>
    <property type="project" value="UniProtKB-ARBA"/>
</dbReference>
<evidence type="ECO:0000256" key="4">
    <source>
        <dbReference type="ARBA" id="ARBA00022692"/>
    </source>
</evidence>
<dbReference type="SUPFAM" id="SSF53822">
    <property type="entry name" value="Periplasmic binding protein-like I"/>
    <property type="match status" value="1"/>
</dbReference>
<dbReference type="CDD" id="cd06352">
    <property type="entry name" value="PBP1_NPR_GC-like"/>
    <property type="match status" value="1"/>
</dbReference>
<keyword evidence="18" id="KW-1185">Reference proteome</keyword>
<dbReference type="InterPro" id="IPR011009">
    <property type="entry name" value="Kinase-like_dom_sf"/>
</dbReference>
<dbReference type="AlphaFoldDB" id="A0A0K0FCD4"/>
<dbReference type="PANTHER" id="PTHR11920">
    <property type="entry name" value="GUANYLYL CYCLASE"/>
    <property type="match status" value="1"/>
</dbReference>
<dbReference type="Pfam" id="PF00211">
    <property type="entry name" value="Guanylate_cyc"/>
    <property type="match status" value="1"/>
</dbReference>
<dbReference type="PROSITE" id="PS50125">
    <property type="entry name" value="GUANYLATE_CYCLASE_2"/>
    <property type="match status" value="1"/>
</dbReference>
<feature type="domain" description="Guanylate cyclase" evidence="17">
    <location>
        <begin position="859"/>
        <end position="989"/>
    </location>
</feature>
<keyword evidence="9" id="KW-0675">Receptor</keyword>
<dbReference type="InterPro" id="IPR018297">
    <property type="entry name" value="A/G_cyclase_CS"/>
</dbReference>
<dbReference type="GO" id="GO:0001653">
    <property type="term" value="F:peptide receptor activity"/>
    <property type="evidence" value="ECO:0007669"/>
    <property type="project" value="TreeGrafter"/>
</dbReference>
<dbReference type="Proteomes" id="UP000035680">
    <property type="component" value="Unassembled WGS sequence"/>
</dbReference>
<dbReference type="PROSITE" id="PS50011">
    <property type="entry name" value="PROTEIN_KINASE_DOM"/>
    <property type="match status" value="1"/>
</dbReference>
<dbReference type="Gene3D" id="3.40.50.2300">
    <property type="match status" value="2"/>
</dbReference>
<reference evidence="18" key="1">
    <citation type="submission" date="2014-07" db="EMBL/GenBank/DDBJ databases">
        <authorList>
            <person name="Martin A.A"/>
            <person name="De Silva N."/>
        </authorList>
    </citation>
    <scope>NUCLEOTIDE SEQUENCE</scope>
</reference>
<dbReference type="SMART" id="SM00044">
    <property type="entry name" value="CYCc"/>
    <property type="match status" value="1"/>
</dbReference>
<dbReference type="GO" id="GO:0005524">
    <property type="term" value="F:ATP binding"/>
    <property type="evidence" value="ECO:0007669"/>
    <property type="project" value="InterPro"/>
</dbReference>
<evidence type="ECO:0000256" key="12">
    <source>
        <dbReference type="ARBA" id="ARBA00023293"/>
    </source>
</evidence>
<dbReference type="InterPro" id="IPR001054">
    <property type="entry name" value="A/G_cyclase"/>
</dbReference>
<comment type="similarity">
    <text evidence="13">Belongs to the adenylyl cyclase class-4/guanylyl cyclase family.</text>
</comment>
<organism evidence="18 19">
    <name type="scientific">Strongyloides venezuelensis</name>
    <name type="common">Threadworm</name>
    <dbReference type="NCBI Taxonomy" id="75913"/>
    <lineage>
        <taxon>Eukaryota</taxon>
        <taxon>Metazoa</taxon>
        <taxon>Ecdysozoa</taxon>
        <taxon>Nematoda</taxon>
        <taxon>Chromadorea</taxon>
        <taxon>Rhabditida</taxon>
        <taxon>Tylenchina</taxon>
        <taxon>Panagrolaimomorpha</taxon>
        <taxon>Strongyloidoidea</taxon>
        <taxon>Strongyloididae</taxon>
        <taxon>Strongyloides</taxon>
    </lineage>
</organism>
<evidence type="ECO:0000256" key="13">
    <source>
        <dbReference type="RuleBase" id="RU000405"/>
    </source>
</evidence>
<proteinExistence type="inferred from homology"/>
<dbReference type="GO" id="GO:0004016">
    <property type="term" value="F:adenylate cyclase activity"/>
    <property type="evidence" value="ECO:0007669"/>
    <property type="project" value="TreeGrafter"/>
</dbReference>
<dbReference type="SUPFAM" id="SSF56112">
    <property type="entry name" value="Protein kinase-like (PK-like)"/>
    <property type="match status" value="1"/>
</dbReference>
<evidence type="ECO:0000256" key="9">
    <source>
        <dbReference type="ARBA" id="ARBA00023170"/>
    </source>
</evidence>
<evidence type="ECO:0000256" key="15">
    <source>
        <dbReference type="SAM" id="Phobius"/>
    </source>
</evidence>
<evidence type="ECO:0000256" key="3">
    <source>
        <dbReference type="ARBA" id="ARBA00012202"/>
    </source>
</evidence>
<evidence type="ECO:0000259" key="17">
    <source>
        <dbReference type="PROSITE" id="PS50125"/>
    </source>
</evidence>
<dbReference type="Gene3D" id="3.30.70.1230">
    <property type="entry name" value="Nucleotide cyclase"/>
    <property type="match status" value="1"/>
</dbReference>
<evidence type="ECO:0000256" key="8">
    <source>
        <dbReference type="ARBA" id="ARBA00023136"/>
    </source>
</evidence>
<dbReference type="InterPro" id="IPR001828">
    <property type="entry name" value="ANF_lig-bd_rcpt"/>
</dbReference>
<evidence type="ECO:0000313" key="19">
    <source>
        <dbReference type="WBParaSite" id="SVE_0649900.1"/>
    </source>
</evidence>
<dbReference type="GO" id="GO:0035556">
    <property type="term" value="P:intracellular signal transduction"/>
    <property type="evidence" value="ECO:0007669"/>
    <property type="project" value="InterPro"/>
</dbReference>
<comment type="subcellular location">
    <subcellularLocation>
        <location evidence="2">Membrane</location>
        <topology evidence="2">Single-pass type I membrane protein</topology>
    </subcellularLocation>
</comment>
<evidence type="ECO:0000256" key="14">
    <source>
        <dbReference type="RuleBase" id="RU003431"/>
    </source>
</evidence>
<dbReference type="InterPro" id="IPR001245">
    <property type="entry name" value="Ser-Thr/Tyr_kinase_cat_dom"/>
</dbReference>
<dbReference type="InterPro" id="IPR028082">
    <property type="entry name" value="Peripla_BP_I"/>
</dbReference>
<dbReference type="GO" id="GO:0004383">
    <property type="term" value="F:guanylate cyclase activity"/>
    <property type="evidence" value="ECO:0007669"/>
    <property type="project" value="UniProtKB-EC"/>
</dbReference>
<evidence type="ECO:0000256" key="6">
    <source>
        <dbReference type="ARBA" id="ARBA00022741"/>
    </source>
</evidence>
<evidence type="ECO:0000256" key="11">
    <source>
        <dbReference type="ARBA" id="ARBA00023239"/>
    </source>
</evidence>
<dbReference type="GO" id="GO:0005886">
    <property type="term" value="C:plasma membrane"/>
    <property type="evidence" value="ECO:0007669"/>
    <property type="project" value="TreeGrafter"/>
</dbReference>
<dbReference type="CDD" id="cd07302">
    <property type="entry name" value="CHD"/>
    <property type="match status" value="1"/>
</dbReference>
<feature type="transmembrane region" description="Helical" evidence="15">
    <location>
        <begin position="456"/>
        <end position="481"/>
    </location>
</feature>
<keyword evidence="11 13" id="KW-0456">Lyase</keyword>
<keyword evidence="6" id="KW-0547">Nucleotide-binding</keyword>
<dbReference type="PROSITE" id="PS00452">
    <property type="entry name" value="GUANYLATE_CYCLASE_1"/>
    <property type="match status" value="1"/>
</dbReference>
<evidence type="ECO:0000256" key="10">
    <source>
        <dbReference type="ARBA" id="ARBA00023180"/>
    </source>
</evidence>
<dbReference type="InterPro" id="IPR050401">
    <property type="entry name" value="Cyclic_nucleotide_synthase"/>
</dbReference>
<comment type="catalytic activity">
    <reaction evidence="1 14">
        <text>GTP = 3',5'-cyclic GMP + diphosphate</text>
        <dbReference type="Rhea" id="RHEA:13665"/>
        <dbReference type="ChEBI" id="CHEBI:33019"/>
        <dbReference type="ChEBI" id="CHEBI:37565"/>
        <dbReference type="ChEBI" id="CHEBI:57746"/>
        <dbReference type="EC" id="4.6.1.2"/>
    </reaction>
</comment>
<feature type="domain" description="Protein kinase" evidence="16">
    <location>
        <begin position="514"/>
        <end position="801"/>
    </location>
</feature>
<dbReference type="GO" id="GO:0004672">
    <property type="term" value="F:protein kinase activity"/>
    <property type="evidence" value="ECO:0007669"/>
    <property type="project" value="InterPro"/>
</dbReference>
<dbReference type="InterPro" id="IPR000719">
    <property type="entry name" value="Prot_kinase_dom"/>
</dbReference>
<keyword evidence="4 15" id="KW-0812">Transmembrane</keyword>
<protein>
    <recommendedName>
        <fullName evidence="3 14">Guanylate cyclase</fullName>
        <ecNumber evidence="3 14">4.6.1.2</ecNumber>
    </recommendedName>
</protein>
<keyword evidence="7 15" id="KW-1133">Transmembrane helix</keyword>
<dbReference type="PANTHER" id="PTHR11920:SF375">
    <property type="entry name" value="RECEPTOR-TYPE GUANYLATE CYCLASE GCY-13"/>
    <property type="match status" value="1"/>
</dbReference>
<evidence type="ECO:0000313" key="18">
    <source>
        <dbReference type="Proteomes" id="UP000035680"/>
    </source>
</evidence>
<dbReference type="GO" id="GO:0007635">
    <property type="term" value="P:chemosensory behavior"/>
    <property type="evidence" value="ECO:0007669"/>
    <property type="project" value="UniProtKB-ARBA"/>
</dbReference>
<dbReference type="Pfam" id="PF07714">
    <property type="entry name" value="PK_Tyr_Ser-Thr"/>
    <property type="match status" value="1"/>
</dbReference>
<keyword evidence="8 15" id="KW-0472">Membrane</keyword>
<dbReference type="FunFam" id="3.30.70.1230:FF:000023">
    <property type="entry name" value="Guanylate cyclase"/>
    <property type="match status" value="1"/>
</dbReference>
<dbReference type="WBParaSite" id="SVE_0649900.1">
    <property type="protein sequence ID" value="SVE_0649900.1"/>
    <property type="gene ID" value="SVE_0649900"/>
</dbReference>
<dbReference type="STRING" id="75913.A0A0K0FCD4"/>
<evidence type="ECO:0000256" key="2">
    <source>
        <dbReference type="ARBA" id="ARBA00004479"/>
    </source>
</evidence>
<sequence>MFFPLEKASQIRWQGYQNSAGAVLEAFRDAKKNYSILNSINVSYYWEYNECVISSAAGRFFEMINSENESIDVMIGPACVETAPIIGSIAAYYNFPVFLYGLSSVFNSFVDVTLYPTVTTVMSTYNFGARGLIEMLVKLELYDLSLIYMQSTEFLGMCAKFASEIDKIISNGYPLTNIVYKKLILNYTSTSLQSIAKGISKVSRTVIMCFDEQDKTRSMMLAFLDSGMDNNEYVYINVDPNMDNYINDKNKVFLKDYNNIPDGRDNDSYSMYKYMLNFQFSMKGGMLEKYDSLRRKMPKLMAEPPFNCTTECEKYKVSSAYAPYLYDATYVYFSCIAKAMTENDEKKTFKELIRDGILLSNYAIGTFEGITGKFSINNLYIRDAFVTLGTYMNNGVNITKWVEATVGSEKLSVELLYIDPKTTIWALRNGIQPLNEPKCGFTNSKCPFEFIQKNPIVFGVIILGCIIIIILIFLLILYFYLQKKKEEEKQNDLWKINYNLLMKYEDHAKAESTLQSKKSLLSATHSSTKLSIKHNPNGKYRLFVYMNDYVMGRVHDYQYILTRKDMAHLRSMRMMDHDNVNKLVGFSLNGPTLMSVWRYCSRGSLVDILTNDHLNINIDGFFVYSLIKDTVEGLNFIHNSPIEVHGNMSSRNCLINERWQVKLSDYGIPFLRVFEQQKPEDQLWTAPEILRCDILNPNKESDIYSLAIVVADLVNKGISFENEELAGGADEVIYILKNRRAAPFRPKVIPAVDDIPPAMIHLIKDMWDDDPSVRPKIEVAKKLIRQMNPGKSANLMDHVYNMLEKYAVSLEEDIQARTKELIEEKKKADILLSRMLPKAVVERLKSGQPIAPEHFDSVTIFFSDVVSFTVLASKCSALQVVSLMNGLYTIFDSIINDHDVYKVETIGDGYLCVSGLPERNGNRHVKEIALLSLELLKKIPQFRIDHLPNEVVKIRVGMHSGPCVAGVVGLTMPRYCLFGDTVNTASRMESNGKPNHIHMSGAAQKLLTEKIGGFVTEPRGEVLIKGKGVMETFWLLGKVDEVSTDKNYGNSDE</sequence>
<keyword evidence="10" id="KW-0325">Glycoprotein</keyword>
<dbReference type="Pfam" id="PF01094">
    <property type="entry name" value="ANF_receptor"/>
    <property type="match status" value="1"/>
</dbReference>
<dbReference type="InterPro" id="IPR029787">
    <property type="entry name" value="Nucleotide_cyclase"/>
</dbReference>
<reference evidence="19" key="2">
    <citation type="submission" date="2015-08" db="UniProtKB">
        <authorList>
            <consortium name="WormBaseParasite"/>
        </authorList>
    </citation>
    <scope>IDENTIFICATION</scope>
</reference>
<dbReference type="GO" id="GO:0007168">
    <property type="term" value="P:receptor guanylyl cyclase signaling pathway"/>
    <property type="evidence" value="ECO:0007669"/>
    <property type="project" value="TreeGrafter"/>
</dbReference>